<evidence type="ECO:0000259" key="1">
    <source>
        <dbReference type="Pfam" id="PF01636"/>
    </source>
</evidence>
<keyword evidence="2" id="KW-0808">Transferase</keyword>
<dbReference type="AlphaFoldDB" id="A0A3D9L8R5"/>
<dbReference type="EMBL" id="QREH01000001">
    <property type="protein sequence ID" value="REE02492.1"/>
    <property type="molecule type" value="Genomic_DNA"/>
</dbReference>
<dbReference type="OrthoDB" id="9797603at2"/>
<dbReference type="PANTHER" id="PTHR21310:SF42">
    <property type="entry name" value="BIFUNCTIONAL AAC_APH"/>
    <property type="match status" value="1"/>
</dbReference>
<dbReference type="Pfam" id="PF01636">
    <property type="entry name" value="APH"/>
    <property type="match status" value="1"/>
</dbReference>
<gene>
    <name evidence="2" type="ORF">C8E99_0262</name>
</gene>
<organism evidence="2 3">
    <name type="scientific">Citricoccus muralis</name>
    <dbReference type="NCBI Taxonomy" id="169134"/>
    <lineage>
        <taxon>Bacteria</taxon>
        <taxon>Bacillati</taxon>
        <taxon>Actinomycetota</taxon>
        <taxon>Actinomycetes</taxon>
        <taxon>Micrococcales</taxon>
        <taxon>Micrococcaceae</taxon>
        <taxon>Citricoccus</taxon>
    </lineage>
</organism>
<evidence type="ECO:0000313" key="2">
    <source>
        <dbReference type="EMBL" id="REE02492.1"/>
    </source>
</evidence>
<comment type="caution">
    <text evidence="2">The sequence shown here is derived from an EMBL/GenBank/DDBJ whole genome shotgun (WGS) entry which is preliminary data.</text>
</comment>
<evidence type="ECO:0000313" key="3">
    <source>
        <dbReference type="Proteomes" id="UP000256727"/>
    </source>
</evidence>
<dbReference type="RefSeq" id="WP_115930759.1">
    <property type="nucleotide sequence ID" value="NZ_QREH01000001.1"/>
</dbReference>
<dbReference type="GO" id="GO:0016301">
    <property type="term" value="F:kinase activity"/>
    <property type="evidence" value="ECO:0007669"/>
    <property type="project" value="UniProtKB-KW"/>
</dbReference>
<dbReference type="SUPFAM" id="SSF56112">
    <property type="entry name" value="Protein kinase-like (PK-like)"/>
    <property type="match status" value="1"/>
</dbReference>
<dbReference type="InterPro" id="IPR002575">
    <property type="entry name" value="Aminoglycoside_PTrfase"/>
</dbReference>
<dbReference type="Gene3D" id="3.90.1200.10">
    <property type="match status" value="1"/>
</dbReference>
<sequence length="315" mass="34060">MPWELRDGEPIIDPALVRALLSEQHPDLAHMPLGEPVRGWDNTMVRVGDRLALRLPRHAQAETLLDREVAWLPRLASQLADRPSGTARPAHYATPAIPTPARTGVPRAGYPFRWAVVPWVQGTPAVQVPLEVRDAYAPSLAATLRGLHQPAPADAPASAFRGVGLADIEDRFTRRWDSLAGDLSRERRDQLAEVWRRAVDAAPYSGPRVWLHGDPHPNNTVLAGVGPGLGPMHSSPVLVDFGDLCAGDPASDLGSALLHFSPAGRDTFVTAYDAGRVPDPALWARARGWAVNYALIFAAQSPGEALRPLGRDLLA</sequence>
<keyword evidence="2" id="KW-0418">Kinase</keyword>
<accession>A0A3D9L8R5</accession>
<dbReference type="Proteomes" id="UP000256727">
    <property type="component" value="Unassembled WGS sequence"/>
</dbReference>
<feature type="domain" description="Aminoglycoside phosphotransferase" evidence="1">
    <location>
        <begin position="38"/>
        <end position="289"/>
    </location>
</feature>
<keyword evidence="3" id="KW-1185">Reference proteome</keyword>
<proteinExistence type="predicted"/>
<dbReference type="InterPro" id="IPR051678">
    <property type="entry name" value="AGP_Transferase"/>
</dbReference>
<dbReference type="InterPro" id="IPR011009">
    <property type="entry name" value="Kinase-like_dom_sf"/>
</dbReference>
<dbReference type="PANTHER" id="PTHR21310">
    <property type="entry name" value="AMINOGLYCOSIDE PHOSPHOTRANSFERASE-RELATED-RELATED"/>
    <property type="match status" value="1"/>
</dbReference>
<protein>
    <submittedName>
        <fullName evidence="2">Aminoglycoside phosphotransferase (APT) family kinase protein</fullName>
    </submittedName>
</protein>
<reference evidence="2 3" key="1">
    <citation type="submission" date="2018-07" db="EMBL/GenBank/DDBJ databases">
        <title>Sequencing the genomes of 1000 actinobacteria strains.</title>
        <authorList>
            <person name="Klenk H.-P."/>
        </authorList>
    </citation>
    <scope>NUCLEOTIDE SEQUENCE [LARGE SCALE GENOMIC DNA]</scope>
    <source>
        <strain evidence="2 3">DSM 14442</strain>
    </source>
</reference>
<dbReference type="Gene3D" id="3.30.200.20">
    <property type="entry name" value="Phosphorylase Kinase, domain 1"/>
    <property type="match status" value="1"/>
</dbReference>
<name>A0A3D9L8R5_9MICC</name>